<dbReference type="AlphaFoldDB" id="A0A3N4IKU0"/>
<sequence length="89" mass="9907">MLVIGLWAHAAFENIHPFPDGNGRVGRLFSSLLLGMGRLEPMTIAQGREYEDYIDALTTWGLKGNLGPLIESYFNSVQHAYSVLEEVLV</sequence>
<dbReference type="InterPro" id="IPR036597">
    <property type="entry name" value="Fido-like_dom_sf"/>
</dbReference>
<protein>
    <recommendedName>
        <fullName evidence="3">Fido domain-containing protein</fullName>
    </recommendedName>
</protein>
<dbReference type="InterPro" id="IPR040198">
    <property type="entry name" value="Fido_containing"/>
</dbReference>
<dbReference type="Gene3D" id="1.10.3290.10">
    <property type="entry name" value="Fido-like domain"/>
    <property type="match status" value="1"/>
</dbReference>
<evidence type="ECO:0000313" key="4">
    <source>
        <dbReference type="EMBL" id="RPA86752.1"/>
    </source>
</evidence>
<dbReference type="SUPFAM" id="SSF140931">
    <property type="entry name" value="Fic-like"/>
    <property type="match status" value="1"/>
</dbReference>
<dbReference type="Pfam" id="PF02661">
    <property type="entry name" value="Fic"/>
    <property type="match status" value="1"/>
</dbReference>
<evidence type="ECO:0000256" key="1">
    <source>
        <dbReference type="PIRSR" id="PIRSR640198-1"/>
    </source>
</evidence>
<dbReference type="GO" id="GO:0005524">
    <property type="term" value="F:ATP binding"/>
    <property type="evidence" value="ECO:0007669"/>
    <property type="project" value="UniProtKB-KW"/>
</dbReference>
<reference evidence="4 5" key="1">
    <citation type="journal article" date="2018" name="Nat. Ecol. Evol.">
        <title>Pezizomycetes genomes reveal the molecular basis of ectomycorrhizal truffle lifestyle.</title>
        <authorList>
            <person name="Murat C."/>
            <person name="Payen T."/>
            <person name="Noel B."/>
            <person name="Kuo A."/>
            <person name="Morin E."/>
            <person name="Chen J."/>
            <person name="Kohler A."/>
            <person name="Krizsan K."/>
            <person name="Balestrini R."/>
            <person name="Da Silva C."/>
            <person name="Montanini B."/>
            <person name="Hainaut M."/>
            <person name="Levati E."/>
            <person name="Barry K.W."/>
            <person name="Belfiori B."/>
            <person name="Cichocki N."/>
            <person name="Clum A."/>
            <person name="Dockter R.B."/>
            <person name="Fauchery L."/>
            <person name="Guy J."/>
            <person name="Iotti M."/>
            <person name="Le Tacon F."/>
            <person name="Lindquist E.A."/>
            <person name="Lipzen A."/>
            <person name="Malagnac F."/>
            <person name="Mello A."/>
            <person name="Molinier V."/>
            <person name="Miyauchi S."/>
            <person name="Poulain J."/>
            <person name="Riccioni C."/>
            <person name="Rubini A."/>
            <person name="Sitrit Y."/>
            <person name="Splivallo R."/>
            <person name="Traeger S."/>
            <person name="Wang M."/>
            <person name="Zifcakova L."/>
            <person name="Wipf D."/>
            <person name="Zambonelli A."/>
            <person name="Paolocci F."/>
            <person name="Nowrousian M."/>
            <person name="Ottonello S."/>
            <person name="Baldrian P."/>
            <person name="Spatafora J.W."/>
            <person name="Henrissat B."/>
            <person name="Nagy L.G."/>
            <person name="Aury J.M."/>
            <person name="Wincker P."/>
            <person name="Grigoriev I.V."/>
            <person name="Bonfante P."/>
            <person name="Martin F.M."/>
        </authorList>
    </citation>
    <scope>NUCLEOTIDE SEQUENCE [LARGE SCALE GENOMIC DNA]</scope>
    <source>
        <strain evidence="4 5">RN42</strain>
    </source>
</reference>
<keyword evidence="5" id="KW-1185">Reference proteome</keyword>
<dbReference type="PROSITE" id="PS51459">
    <property type="entry name" value="FIDO"/>
    <property type="match status" value="1"/>
</dbReference>
<evidence type="ECO:0000256" key="2">
    <source>
        <dbReference type="PIRSR" id="PIRSR640198-2"/>
    </source>
</evidence>
<dbReference type="InterPro" id="IPR003812">
    <property type="entry name" value="Fido"/>
</dbReference>
<feature type="binding site" evidence="2">
    <location>
        <begin position="20"/>
        <end position="27"/>
    </location>
    <ligand>
        <name>ATP</name>
        <dbReference type="ChEBI" id="CHEBI:30616"/>
    </ligand>
</feature>
<evidence type="ECO:0000313" key="5">
    <source>
        <dbReference type="Proteomes" id="UP000275078"/>
    </source>
</evidence>
<evidence type="ECO:0000259" key="3">
    <source>
        <dbReference type="PROSITE" id="PS51459"/>
    </source>
</evidence>
<dbReference type="Proteomes" id="UP000275078">
    <property type="component" value="Unassembled WGS sequence"/>
</dbReference>
<keyword evidence="2" id="KW-0067">ATP-binding</keyword>
<dbReference type="PANTHER" id="PTHR13504:SF38">
    <property type="entry name" value="FIDO DOMAIN-CONTAINING PROTEIN"/>
    <property type="match status" value="1"/>
</dbReference>
<feature type="active site" evidence="1">
    <location>
        <position position="16"/>
    </location>
</feature>
<feature type="non-terminal residue" evidence="4">
    <location>
        <position position="89"/>
    </location>
</feature>
<name>A0A3N4IKU0_ASCIM</name>
<dbReference type="PANTHER" id="PTHR13504">
    <property type="entry name" value="FIDO DOMAIN-CONTAINING PROTEIN DDB_G0283145"/>
    <property type="match status" value="1"/>
</dbReference>
<proteinExistence type="predicted"/>
<accession>A0A3N4IKU0</accession>
<gene>
    <name evidence="4" type="ORF">BJ508DRAFT_410943</name>
</gene>
<organism evidence="4 5">
    <name type="scientific">Ascobolus immersus RN42</name>
    <dbReference type="NCBI Taxonomy" id="1160509"/>
    <lineage>
        <taxon>Eukaryota</taxon>
        <taxon>Fungi</taxon>
        <taxon>Dikarya</taxon>
        <taxon>Ascomycota</taxon>
        <taxon>Pezizomycotina</taxon>
        <taxon>Pezizomycetes</taxon>
        <taxon>Pezizales</taxon>
        <taxon>Ascobolaceae</taxon>
        <taxon>Ascobolus</taxon>
    </lineage>
</organism>
<dbReference type="OrthoDB" id="439046at2759"/>
<dbReference type="EMBL" id="ML119648">
    <property type="protein sequence ID" value="RPA86752.1"/>
    <property type="molecule type" value="Genomic_DNA"/>
</dbReference>
<feature type="domain" description="Fido" evidence="3">
    <location>
        <begin position="1"/>
        <end position="75"/>
    </location>
</feature>
<keyword evidence="2" id="KW-0547">Nucleotide-binding</keyword>